<dbReference type="Gene3D" id="3.30.450.40">
    <property type="match status" value="1"/>
</dbReference>
<evidence type="ECO:0000256" key="8">
    <source>
        <dbReference type="ARBA" id="ARBA00022741"/>
    </source>
</evidence>
<keyword evidence="12" id="KW-0902">Two-component regulatory system</keyword>
<dbReference type="InterPro" id="IPR011620">
    <property type="entry name" value="Sig_transdc_His_kinase_LytS_TM"/>
</dbReference>
<evidence type="ECO:0000256" key="1">
    <source>
        <dbReference type="ARBA" id="ARBA00000085"/>
    </source>
</evidence>
<organism evidence="16">
    <name type="scientific">bioreactor metagenome</name>
    <dbReference type="NCBI Taxonomy" id="1076179"/>
    <lineage>
        <taxon>unclassified sequences</taxon>
        <taxon>metagenomes</taxon>
        <taxon>ecological metagenomes</taxon>
    </lineage>
</organism>
<keyword evidence="8" id="KW-0547">Nucleotide-binding</keyword>
<evidence type="ECO:0000256" key="10">
    <source>
        <dbReference type="ARBA" id="ARBA00022840"/>
    </source>
</evidence>
<evidence type="ECO:0000256" key="2">
    <source>
        <dbReference type="ARBA" id="ARBA00004651"/>
    </source>
</evidence>
<evidence type="ECO:0000256" key="14">
    <source>
        <dbReference type="SAM" id="Phobius"/>
    </source>
</evidence>
<gene>
    <name evidence="16" type="primary">btsS_5</name>
    <name evidence="16" type="ORF">SDC9_32035</name>
</gene>
<dbReference type="Pfam" id="PF02518">
    <property type="entry name" value="HATPase_c"/>
    <property type="match status" value="1"/>
</dbReference>
<dbReference type="GO" id="GO:0005524">
    <property type="term" value="F:ATP binding"/>
    <property type="evidence" value="ECO:0007669"/>
    <property type="project" value="UniProtKB-KW"/>
</dbReference>
<keyword evidence="9 16" id="KW-0418">Kinase</keyword>
<dbReference type="InterPro" id="IPR010559">
    <property type="entry name" value="Sig_transdc_His_kin_internal"/>
</dbReference>
<evidence type="ECO:0000256" key="11">
    <source>
        <dbReference type="ARBA" id="ARBA00022989"/>
    </source>
</evidence>
<dbReference type="GO" id="GO:0000155">
    <property type="term" value="F:phosphorelay sensor kinase activity"/>
    <property type="evidence" value="ECO:0007669"/>
    <property type="project" value="InterPro"/>
</dbReference>
<name>A0A644V3Y5_9ZZZZ</name>
<comment type="caution">
    <text evidence="16">The sequence shown here is derived from an EMBL/GenBank/DDBJ whole genome shotgun (WGS) entry which is preliminary data.</text>
</comment>
<keyword evidence="5" id="KW-0597">Phosphoprotein</keyword>
<dbReference type="AlphaFoldDB" id="A0A644V3Y5"/>
<dbReference type="Pfam" id="PF06580">
    <property type="entry name" value="His_kinase"/>
    <property type="match status" value="1"/>
</dbReference>
<comment type="subcellular location">
    <subcellularLocation>
        <location evidence="2">Cell membrane</location>
        <topology evidence="2">Multi-pass membrane protein</topology>
    </subcellularLocation>
</comment>
<dbReference type="InterPro" id="IPR005467">
    <property type="entry name" value="His_kinase_dom"/>
</dbReference>
<evidence type="ECO:0000256" key="13">
    <source>
        <dbReference type="ARBA" id="ARBA00023136"/>
    </source>
</evidence>
<sequence length="483" mass="52197">MGGIIGGPYVGLSVGIIGGLHRYFLGGFTASSCAVATVIAGIMAGLVRHRIGFINLKWQIAAVVALSAEILQKGLTLAFAKPFEAAWNFEVIAALPTASVTVIGTVLFVLIMKDMQNQSELAGARAAQISLAIANETLPFLKEGLTMESAKKTAEIITKLAGEAAVCISDTKKTLGFAGISADHHLCGHPINFSNTFKVLETGETITFNDGPYCGHPDCPLTCGVIVPLTVKNARVGTIRIYKTKNNGLSPIDIQIAEGVAKMLSTQIALADMEQQRSLREQAEFKALQAQINPHFLFNTLSIIMCFCRTEPETARELLANLSEMLHFSFARHDGLVTLEEEFSSVEAYLNIVKARFGSRLTIETYLNDDLKGCLIPAFTIQPIVENAVKHGLFPKTSDCHLNINISKTDGSLVVSIIDNGVGMSEDKQKVLLSLKSEGIGISNVVKRIRGLYKERSEIIVKSKEGVGTSFTIKIPFERRAVA</sequence>
<dbReference type="EMBL" id="VSSQ01000215">
    <property type="protein sequence ID" value="MPL86059.1"/>
    <property type="molecule type" value="Genomic_DNA"/>
</dbReference>
<evidence type="ECO:0000256" key="6">
    <source>
        <dbReference type="ARBA" id="ARBA00022679"/>
    </source>
</evidence>
<evidence type="ECO:0000256" key="9">
    <source>
        <dbReference type="ARBA" id="ARBA00022777"/>
    </source>
</evidence>
<dbReference type="InterPro" id="IPR036890">
    <property type="entry name" value="HATPase_C_sf"/>
</dbReference>
<dbReference type="Pfam" id="PF07694">
    <property type="entry name" value="5TM-5TMR_LYT"/>
    <property type="match status" value="1"/>
</dbReference>
<keyword evidence="7 14" id="KW-0812">Transmembrane</keyword>
<dbReference type="EC" id="2.7.13.3" evidence="3"/>
<dbReference type="Gene3D" id="3.30.565.10">
    <property type="entry name" value="Histidine kinase-like ATPase, C-terminal domain"/>
    <property type="match status" value="1"/>
</dbReference>
<evidence type="ECO:0000256" key="5">
    <source>
        <dbReference type="ARBA" id="ARBA00022553"/>
    </source>
</evidence>
<dbReference type="PANTHER" id="PTHR34220">
    <property type="entry name" value="SENSOR HISTIDINE KINASE YPDA"/>
    <property type="match status" value="1"/>
</dbReference>
<feature type="transmembrane region" description="Helical" evidence="14">
    <location>
        <begin position="23"/>
        <end position="46"/>
    </location>
</feature>
<dbReference type="GO" id="GO:0005886">
    <property type="term" value="C:plasma membrane"/>
    <property type="evidence" value="ECO:0007669"/>
    <property type="project" value="UniProtKB-SubCell"/>
</dbReference>
<feature type="domain" description="Histidine kinase" evidence="15">
    <location>
        <begin position="381"/>
        <end position="479"/>
    </location>
</feature>
<keyword evidence="11 14" id="KW-1133">Transmembrane helix</keyword>
<dbReference type="PANTHER" id="PTHR34220:SF7">
    <property type="entry name" value="SENSOR HISTIDINE KINASE YPDA"/>
    <property type="match status" value="1"/>
</dbReference>
<keyword evidence="6 16" id="KW-0808">Transferase</keyword>
<evidence type="ECO:0000256" key="12">
    <source>
        <dbReference type="ARBA" id="ARBA00023012"/>
    </source>
</evidence>
<dbReference type="InterPro" id="IPR050640">
    <property type="entry name" value="Bact_2-comp_sensor_kinase"/>
</dbReference>
<dbReference type="InterPro" id="IPR029016">
    <property type="entry name" value="GAF-like_dom_sf"/>
</dbReference>
<dbReference type="SUPFAM" id="SSF55781">
    <property type="entry name" value="GAF domain-like"/>
    <property type="match status" value="1"/>
</dbReference>
<dbReference type="SUPFAM" id="SSF55874">
    <property type="entry name" value="ATPase domain of HSP90 chaperone/DNA topoisomerase II/histidine kinase"/>
    <property type="match status" value="1"/>
</dbReference>
<evidence type="ECO:0000313" key="16">
    <source>
        <dbReference type="EMBL" id="MPL86059.1"/>
    </source>
</evidence>
<reference evidence="16" key="1">
    <citation type="submission" date="2019-08" db="EMBL/GenBank/DDBJ databases">
        <authorList>
            <person name="Kucharzyk K."/>
            <person name="Murdoch R.W."/>
            <person name="Higgins S."/>
            <person name="Loffler F."/>
        </authorList>
    </citation>
    <scope>NUCLEOTIDE SEQUENCE</scope>
</reference>
<comment type="catalytic activity">
    <reaction evidence="1">
        <text>ATP + protein L-histidine = ADP + protein N-phospho-L-histidine.</text>
        <dbReference type="EC" id="2.7.13.3"/>
    </reaction>
</comment>
<accession>A0A644V3Y5</accession>
<evidence type="ECO:0000256" key="4">
    <source>
        <dbReference type="ARBA" id="ARBA00022475"/>
    </source>
</evidence>
<keyword evidence="4" id="KW-1003">Cell membrane</keyword>
<dbReference type="PRINTS" id="PR00344">
    <property type="entry name" value="BCTRLSENSOR"/>
</dbReference>
<dbReference type="PROSITE" id="PS50109">
    <property type="entry name" value="HIS_KIN"/>
    <property type="match status" value="1"/>
</dbReference>
<evidence type="ECO:0000256" key="3">
    <source>
        <dbReference type="ARBA" id="ARBA00012438"/>
    </source>
</evidence>
<keyword evidence="13 14" id="KW-0472">Membrane</keyword>
<keyword evidence="10" id="KW-0067">ATP-binding</keyword>
<dbReference type="GO" id="GO:0071555">
    <property type="term" value="P:cell wall organization"/>
    <property type="evidence" value="ECO:0007669"/>
    <property type="project" value="InterPro"/>
</dbReference>
<protein>
    <recommendedName>
        <fullName evidence="3">histidine kinase</fullName>
        <ecNumber evidence="3">2.7.13.3</ecNumber>
    </recommendedName>
</protein>
<proteinExistence type="predicted"/>
<evidence type="ECO:0000259" key="15">
    <source>
        <dbReference type="PROSITE" id="PS50109"/>
    </source>
</evidence>
<dbReference type="InterPro" id="IPR004358">
    <property type="entry name" value="Sig_transdc_His_kin-like_C"/>
</dbReference>
<evidence type="ECO:0000256" key="7">
    <source>
        <dbReference type="ARBA" id="ARBA00022692"/>
    </source>
</evidence>
<feature type="transmembrane region" description="Helical" evidence="14">
    <location>
        <begin position="91"/>
        <end position="111"/>
    </location>
</feature>
<dbReference type="InterPro" id="IPR003594">
    <property type="entry name" value="HATPase_dom"/>
</dbReference>